<keyword evidence="3" id="KW-0479">Metal-binding</keyword>
<evidence type="ECO:0000256" key="4">
    <source>
        <dbReference type="ARBA" id="ARBA00022842"/>
    </source>
</evidence>
<comment type="pathway">
    <text evidence="2">Secondary metabolite biosynthesis; terpenoid biosynthesis.</text>
</comment>
<dbReference type="InterPro" id="IPR008949">
    <property type="entry name" value="Isoprenoid_synthase_dom_sf"/>
</dbReference>
<dbReference type="InterPro" id="IPR036965">
    <property type="entry name" value="Terpene_synth_N_sf"/>
</dbReference>
<feature type="domain" description="Terpene synthase N-terminal" evidence="6">
    <location>
        <begin position="35"/>
        <end position="211"/>
    </location>
</feature>
<dbReference type="Gene3D" id="1.10.600.10">
    <property type="entry name" value="Farnesyl Diphosphate Synthase"/>
    <property type="match status" value="1"/>
</dbReference>
<evidence type="ECO:0000313" key="9">
    <source>
        <dbReference type="Proteomes" id="UP000030748"/>
    </source>
</evidence>
<evidence type="ECO:0000259" key="6">
    <source>
        <dbReference type="Pfam" id="PF01397"/>
    </source>
</evidence>
<dbReference type="SUPFAM" id="SSF48239">
    <property type="entry name" value="Terpenoid cyclases/Protein prenyltransferases"/>
    <property type="match status" value="1"/>
</dbReference>
<accession>A0A022Q2Y7</accession>
<evidence type="ECO:0000313" key="8">
    <source>
        <dbReference type="EMBL" id="EYU21979.1"/>
    </source>
</evidence>
<dbReference type="InterPro" id="IPR034741">
    <property type="entry name" value="Terpene_cyclase-like_1_C"/>
</dbReference>
<proteinExistence type="predicted"/>
<sequence>MAAASNEEANYNLASNPKSSDIVRPVIANFPPSLWDDRFTSFDMDIQLSSMYAEEIKVLKEEARNMLTSVDIKLSEKLVLIDTIERLGLSYHFENEIQEQLTLAFNGHLKLELDENNDLFITSLQFRLLRQHALDAPSSIFKRFTENKNGEFKKALCTEIEGVLSLYEATYLRRQGEEILDKAFSFSKAYLESVAPNLPELPLKKQVLHALDQSLHRGTPRVESRRFISLYEEVESKNESLLRLAKLDFNLLQMLHKNELSELTRWWKEMDLISKLSYARDRVVECYFWALGVYHEPQYSSARVMLAKTIAIISVIDDTYDTYGTIEELKVFTDAIQKWDIREIDRLPDYMKICYRVVLDLYEAFDAELSPKGRSFAVHYAREAMKEIVTSYYVEAKWFVEGDHLPLFDEYMSQAEITAGAYFLTITAYLGMDNATIEVFDWLLAKPNILKTCNVVVRIIDDVATYEDEKKRGQVATGIDCYMKEHGVSKQVAIQCLQEIVEVRWKDLNEGILDNSVSMEIRMRVFNWARVAEITYKRKQDGYTYPEKGLKPHVVALLLQSFEI</sequence>
<comment type="cofactor">
    <cofactor evidence="1">
        <name>Mg(2+)</name>
        <dbReference type="ChEBI" id="CHEBI:18420"/>
    </cofactor>
</comment>
<evidence type="ECO:0000259" key="7">
    <source>
        <dbReference type="Pfam" id="PF03936"/>
    </source>
</evidence>
<dbReference type="GO" id="GO:0046246">
    <property type="term" value="P:terpene biosynthetic process"/>
    <property type="evidence" value="ECO:0000318"/>
    <property type="project" value="GO_Central"/>
</dbReference>
<dbReference type="InterPro" id="IPR050148">
    <property type="entry name" value="Terpene_synthase-like"/>
</dbReference>
<dbReference type="FunFam" id="1.10.600.10:FF:000007">
    <property type="entry name" value="Isoprene synthase, chloroplastic"/>
    <property type="match status" value="1"/>
</dbReference>
<dbReference type="CDD" id="cd00684">
    <property type="entry name" value="Terpene_cyclase_plant_C1"/>
    <property type="match status" value="1"/>
</dbReference>
<feature type="domain" description="Terpene synthase metal-binding" evidence="7">
    <location>
        <begin position="268"/>
        <end position="507"/>
    </location>
</feature>
<dbReference type="Gene3D" id="1.50.10.130">
    <property type="entry name" value="Terpene synthase, N-terminal domain"/>
    <property type="match status" value="1"/>
</dbReference>
<name>A0A022Q2Y7_ERYGU</name>
<dbReference type="eggNOG" id="ENOG502QUCN">
    <property type="taxonomic scope" value="Eukaryota"/>
</dbReference>
<dbReference type="AlphaFoldDB" id="A0A022Q2Y7"/>
<dbReference type="InterPro" id="IPR008930">
    <property type="entry name" value="Terpenoid_cyclase/PrenylTrfase"/>
</dbReference>
<dbReference type="SFLD" id="SFLDS00005">
    <property type="entry name" value="Isoprenoid_Synthase_Type_I"/>
    <property type="match status" value="1"/>
</dbReference>
<dbReference type="SFLD" id="SFLDG01019">
    <property type="entry name" value="Terpene_Cyclase_Like_1_C_Termi"/>
    <property type="match status" value="1"/>
</dbReference>
<dbReference type="GO" id="GO:0010333">
    <property type="term" value="F:terpene synthase activity"/>
    <property type="evidence" value="ECO:0000318"/>
    <property type="project" value="GO_Central"/>
</dbReference>
<dbReference type="PhylomeDB" id="A0A022Q2Y7"/>
<organism evidence="8 9">
    <name type="scientific">Erythranthe guttata</name>
    <name type="common">Yellow monkey flower</name>
    <name type="synonym">Mimulus guttatus</name>
    <dbReference type="NCBI Taxonomy" id="4155"/>
    <lineage>
        <taxon>Eukaryota</taxon>
        <taxon>Viridiplantae</taxon>
        <taxon>Streptophyta</taxon>
        <taxon>Embryophyta</taxon>
        <taxon>Tracheophyta</taxon>
        <taxon>Spermatophyta</taxon>
        <taxon>Magnoliopsida</taxon>
        <taxon>eudicotyledons</taxon>
        <taxon>Gunneridae</taxon>
        <taxon>Pentapetalae</taxon>
        <taxon>asterids</taxon>
        <taxon>lamiids</taxon>
        <taxon>Lamiales</taxon>
        <taxon>Phrymaceae</taxon>
        <taxon>Erythranthe</taxon>
    </lineage>
</organism>
<reference evidence="8 9" key="1">
    <citation type="journal article" date="2013" name="Proc. Natl. Acad. Sci. U.S.A.">
        <title>Fine-scale variation in meiotic recombination in Mimulus inferred from population shotgun sequencing.</title>
        <authorList>
            <person name="Hellsten U."/>
            <person name="Wright K.M."/>
            <person name="Jenkins J."/>
            <person name="Shu S."/>
            <person name="Yuan Y."/>
            <person name="Wessler S.R."/>
            <person name="Schmutz J."/>
            <person name="Willis J.H."/>
            <person name="Rokhsar D.S."/>
        </authorList>
    </citation>
    <scope>NUCLEOTIDE SEQUENCE [LARGE SCALE GENOMIC DNA]</scope>
    <source>
        <strain evidence="9">cv. DUN x IM62</strain>
    </source>
</reference>
<dbReference type="SUPFAM" id="SSF48576">
    <property type="entry name" value="Terpenoid synthases"/>
    <property type="match status" value="1"/>
</dbReference>
<dbReference type="PANTHER" id="PTHR31225:SF253">
    <property type="entry name" value="SESQUITERPENE SYNTHASE 31"/>
    <property type="match status" value="1"/>
</dbReference>
<evidence type="ECO:0000256" key="3">
    <source>
        <dbReference type="ARBA" id="ARBA00022723"/>
    </source>
</evidence>
<dbReference type="Pfam" id="PF03936">
    <property type="entry name" value="Terpene_synth_C"/>
    <property type="match status" value="1"/>
</dbReference>
<evidence type="ECO:0000256" key="1">
    <source>
        <dbReference type="ARBA" id="ARBA00001946"/>
    </source>
</evidence>
<dbReference type="PANTHER" id="PTHR31225">
    <property type="entry name" value="OS04G0344100 PROTEIN-RELATED"/>
    <property type="match status" value="1"/>
</dbReference>
<dbReference type="InterPro" id="IPR001906">
    <property type="entry name" value="Terpene_synth_N"/>
</dbReference>
<protein>
    <submittedName>
        <fullName evidence="8">Uncharacterized protein</fullName>
    </submittedName>
</protein>
<keyword evidence="5" id="KW-0456">Lyase</keyword>
<keyword evidence="9" id="KW-1185">Reference proteome</keyword>
<keyword evidence="4" id="KW-0460">Magnesium</keyword>
<dbReference type="GO" id="GO:0016102">
    <property type="term" value="P:diterpenoid biosynthetic process"/>
    <property type="evidence" value="ECO:0007669"/>
    <property type="project" value="InterPro"/>
</dbReference>
<gene>
    <name evidence="8" type="ORF">MIMGU_mgv1a019334mg</name>
</gene>
<dbReference type="InterPro" id="IPR044814">
    <property type="entry name" value="Terpene_cyclase_plant_C1"/>
</dbReference>
<dbReference type="Pfam" id="PF01397">
    <property type="entry name" value="Terpene_synth"/>
    <property type="match status" value="1"/>
</dbReference>
<dbReference type="GO" id="GO:0000287">
    <property type="term" value="F:magnesium ion binding"/>
    <property type="evidence" value="ECO:0007669"/>
    <property type="project" value="InterPro"/>
</dbReference>
<evidence type="ECO:0000256" key="5">
    <source>
        <dbReference type="ARBA" id="ARBA00023239"/>
    </source>
</evidence>
<evidence type="ECO:0000256" key="2">
    <source>
        <dbReference type="ARBA" id="ARBA00004721"/>
    </source>
</evidence>
<dbReference type="FunFam" id="1.50.10.130:FF:000001">
    <property type="entry name" value="Isoprene synthase, chloroplastic"/>
    <property type="match status" value="1"/>
</dbReference>
<dbReference type="Proteomes" id="UP000030748">
    <property type="component" value="Unassembled WGS sequence"/>
</dbReference>
<dbReference type="STRING" id="4155.A0A022Q2Y7"/>
<dbReference type="EMBL" id="KI632217">
    <property type="protein sequence ID" value="EYU21979.1"/>
    <property type="molecule type" value="Genomic_DNA"/>
</dbReference>
<dbReference type="InterPro" id="IPR005630">
    <property type="entry name" value="Terpene_synthase_metal-bd"/>
</dbReference>